<dbReference type="Proteomes" id="UP000509458">
    <property type="component" value="Chromosome"/>
</dbReference>
<accession>A0A6T9Y3J9</accession>
<organism evidence="1 2">
    <name type="scientific">Alteromonas macleodii</name>
    <name type="common">Pseudoalteromonas macleodii</name>
    <dbReference type="NCBI Taxonomy" id="28108"/>
    <lineage>
        <taxon>Bacteria</taxon>
        <taxon>Pseudomonadati</taxon>
        <taxon>Pseudomonadota</taxon>
        <taxon>Gammaproteobacteria</taxon>
        <taxon>Alteromonadales</taxon>
        <taxon>Alteromonadaceae</taxon>
        <taxon>Alteromonas/Salinimonas group</taxon>
        <taxon>Alteromonas</taxon>
    </lineage>
</organism>
<protein>
    <submittedName>
        <fullName evidence="1">Uncharacterized protein</fullName>
    </submittedName>
</protein>
<evidence type="ECO:0000313" key="1">
    <source>
        <dbReference type="EMBL" id="CAB9495357.1"/>
    </source>
</evidence>
<dbReference type="EMBL" id="LR812090">
    <property type="protein sequence ID" value="CAB9495357.1"/>
    <property type="molecule type" value="Genomic_DNA"/>
</dbReference>
<dbReference type="AlphaFoldDB" id="A0A6T9Y3J9"/>
<reference evidence="1 2" key="1">
    <citation type="submission" date="2020-06" db="EMBL/GenBank/DDBJ databases">
        <authorList>
            <person name="Duchaud E."/>
        </authorList>
    </citation>
    <scope>NUCLEOTIDE SEQUENCE [LARGE SCALE GENOMIC DNA]</scope>
    <source>
        <strain evidence="1">Alteromonas fortis</strain>
    </source>
</reference>
<gene>
    <name evidence="1" type="ORF">ALFOR1_50039</name>
</gene>
<proteinExistence type="predicted"/>
<name>A0A6T9Y3J9_ALTMA</name>
<sequence length="108" mass="12734">MTHLSLVEQPKRCFSDDEDCIALYESEDSYIYYVRNYAAQTEFLLLSLDLMMSLDEKFRTVAGVYFTPHFSVLKHFESEVTHHLLTSALLPHFHYLFNCSVSKFIKRL</sequence>
<evidence type="ECO:0000313" key="2">
    <source>
        <dbReference type="Proteomes" id="UP000509458"/>
    </source>
</evidence>
<dbReference type="RefSeq" id="WP_179984580.1">
    <property type="nucleotide sequence ID" value="NZ_LR812090.1"/>
</dbReference>